<protein>
    <submittedName>
        <fullName evidence="5">ATP-binding cassette domain-containing protein</fullName>
    </submittedName>
</protein>
<dbReference type="RefSeq" id="WP_144701402.1">
    <property type="nucleotide sequence ID" value="NZ_VNJJ01000005.1"/>
</dbReference>
<dbReference type="OrthoDB" id="9804819at2"/>
<dbReference type="Gene3D" id="3.40.50.300">
    <property type="entry name" value="P-loop containing nucleotide triphosphate hydrolases"/>
    <property type="match status" value="1"/>
</dbReference>
<keyword evidence="1" id="KW-0813">Transport</keyword>
<evidence type="ECO:0000256" key="3">
    <source>
        <dbReference type="ARBA" id="ARBA00022840"/>
    </source>
</evidence>
<evidence type="ECO:0000313" key="5">
    <source>
        <dbReference type="EMBL" id="TVY00642.1"/>
    </source>
</evidence>
<dbReference type="PANTHER" id="PTHR42711">
    <property type="entry name" value="ABC TRANSPORTER ATP-BINDING PROTEIN"/>
    <property type="match status" value="1"/>
</dbReference>
<feature type="domain" description="ABC transporter" evidence="4">
    <location>
        <begin position="25"/>
        <end position="257"/>
    </location>
</feature>
<gene>
    <name evidence="5" type="ORF">FPZ45_11575</name>
</gene>
<dbReference type="InterPro" id="IPR003439">
    <property type="entry name" value="ABC_transporter-like_ATP-bd"/>
</dbReference>
<dbReference type="GO" id="GO:0005524">
    <property type="term" value="F:ATP binding"/>
    <property type="evidence" value="ECO:0007669"/>
    <property type="project" value="UniProtKB-KW"/>
</dbReference>
<name>A0A559JLA1_9BACL</name>
<keyword evidence="2" id="KW-0547">Nucleotide-binding</keyword>
<dbReference type="SMART" id="SM00382">
    <property type="entry name" value="AAA"/>
    <property type="match status" value="1"/>
</dbReference>
<dbReference type="InterPro" id="IPR003593">
    <property type="entry name" value="AAA+_ATPase"/>
</dbReference>
<comment type="caution">
    <text evidence="5">The sequence shown here is derived from an EMBL/GenBank/DDBJ whole genome shotgun (WGS) entry which is preliminary data.</text>
</comment>
<evidence type="ECO:0000256" key="1">
    <source>
        <dbReference type="ARBA" id="ARBA00022448"/>
    </source>
</evidence>
<evidence type="ECO:0000313" key="6">
    <source>
        <dbReference type="Proteomes" id="UP000316330"/>
    </source>
</evidence>
<reference evidence="5 6" key="1">
    <citation type="submission" date="2019-07" db="EMBL/GenBank/DDBJ databases">
        <authorList>
            <person name="Kim J."/>
        </authorList>
    </citation>
    <scope>NUCLEOTIDE SEQUENCE [LARGE SCALE GENOMIC DNA]</scope>
    <source>
        <strain evidence="5 6">G13</strain>
    </source>
</reference>
<dbReference type="SUPFAM" id="SSF52540">
    <property type="entry name" value="P-loop containing nucleoside triphosphate hydrolases"/>
    <property type="match status" value="1"/>
</dbReference>
<dbReference type="EMBL" id="VNJJ01000005">
    <property type="protein sequence ID" value="TVY00642.1"/>
    <property type="molecule type" value="Genomic_DNA"/>
</dbReference>
<dbReference type="PANTHER" id="PTHR42711:SF1">
    <property type="entry name" value="ABC-TRANSPORT PROTEIN, ATP-BINDING COMPONENT"/>
    <property type="match status" value="1"/>
</dbReference>
<dbReference type="InterPro" id="IPR050763">
    <property type="entry name" value="ABC_transporter_ATP-binding"/>
</dbReference>
<sequence length="343" mass="39807">MALIEVEYLRKEFKRQKRKDGFWPLMKSLVHREYEIKTAVENISFTIDRGEVVGYIGPNGAGKSTTIKMMVGILVPTSGIVRVNGLVPYENRIENARRIGAVFGQKSQLWWDTPVIESLRLTKYMYDIPNDRYERNMKLFNDVLDLDEFKKVAVRSLSLGQRMRADLCAALLHDPDIVYLDEPTIGLDVVVKERIRQFIREINRERGTTVILTTHDMADIEKLCSRVMVVDHGKLMYDGNLETLKNDFGNMEKMEVDTDEPFAMSEELRRMGVAFGLTEENRTQLTYDKNSINSTVIIKWIMERYSVRDFIVKETEIEQIIRDLYIHLQQQGTPVSAREEALI</sequence>
<keyword evidence="3 5" id="KW-0067">ATP-binding</keyword>
<dbReference type="Pfam" id="PF00005">
    <property type="entry name" value="ABC_tran"/>
    <property type="match status" value="1"/>
</dbReference>
<dbReference type="InterPro" id="IPR017871">
    <property type="entry name" value="ABC_transporter-like_CS"/>
</dbReference>
<organism evidence="5 6">
    <name type="scientific">Cohnella terricola</name>
    <dbReference type="NCBI Taxonomy" id="1289167"/>
    <lineage>
        <taxon>Bacteria</taxon>
        <taxon>Bacillati</taxon>
        <taxon>Bacillota</taxon>
        <taxon>Bacilli</taxon>
        <taxon>Bacillales</taxon>
        <taxon>Paenibacillaceae</taxon>
        <taxon>Cohnella</taxon>
    </lineage>
</organism>
<dbReference type="AlphaFoldDB" id="A0A559JLA1"/>
<dbReference type="GO" id="GO:0016887">
    <property type="term" value="F:ATP hydrolysis activity"/>
    <property type="evidence" value="ECO:0007669"/>
    <property type="project" value="InterPro"/>
</dbReference>
<dbReference type="Proteomes" id="UP000316330">
    <property type="component" value="Unassembled WGS sequence"/>
</dbReference>
<proteinExistence type="predicted"/>
<keyword evidence="6" id="KW-1185">Reference proteome</keyword>
<evidence type="ECO:0000259" key="4">
    <source>
        <dbReference type="PROSITE" id="PS50893"/>
    </source>
</evidence>
<dbReference type="PROSITE" id="PS50893">
    <property type="entry name" value="ABC_TRANSPORTER_2"/>
    <property type="match status" value="1"/>
</dbReference>
<evidence type="ECO:0000256" key="2">
    <source>
        <dbReference type="ARBA" id="ARBA00022741"/>
    </source>
</evidence>
<dbReference type="InterPro" id="IPR027417">
    <property type="entry name" value="P-loop_NTPase"/>
</dbReference>
<accession>A0A559JLA1</accession>
<dbReference type="PROSITE" id="PS00211">
    <property type="entry name" value="ABC_TRANSPORTER_1"/>
    <property type="match status" value="1"/>
</dbReference>